<dbReference type="RefSeq" id="WP_348518662.1">
    <property type="nucleotide sequence ID" value="NZ_CP155620.1"/>
</dbReference>
<keyword evidence="1" id="KW-1133">Transmembrane helix</keyword>
<sequence>MLNAYLLLIIAFILAIIELSIGSFYVIFFALGFLIVGLLSLFVPLNLVWQILLIVFISLISLFVFKKFFKKTKKEESLKDNFLDESGEGVIQNGLIYYKGALWQSDQIKGLKNGDKVFVKGVKDNQIQITRD</sequence>
<keyword evidence="1" id="KW-0812">Transmembrane</keyword>
<evidence type="ECO:0000256" key="1">
    <source>
        <dbReference type="SAM" id="Phobius"/>
    </source>
</evidence>
<gene>
    <name evidence="2" type="ORF">AAH949_00590</name>
</gene>
<dbReference type="AlphaFoldDB" id="A0AAU7E943"/>
<dbReference type="EMBL" id="CP155620">
    <property type="protein sequence ID" value="XBJ29369.1"/>
    <property type="molecule type" value="Genomic_DNA"/>
</dbReference>
<accession>A0AAU7E943</accession>
<name>A0AAU7E943_9BACT</name>
<keyword evidence="1" id="KW-0472">Membrane</keyword>
<feature type="transmembrane region" description="Helical" evidence="1">
    <location>
        <begin position="47"/>
        <end position="65"/>
    </location>
</feature>
<feature type="transmembrane region" description="Helical" evidence="1">
    <location>
        <begin position="7"/>
        <end position="35"/>
    </location>
</feature>
<proteinExistence type="predicted"/>
<organism evidence="2">
    <name type="scientific">Campylobacter sp. CCS1377</name>
    <dbReference type="NCBI Taxonomy" id="3158229"/>
    <lineage>
        <taxon>Bacteria</taxon>
        <taxon>Pseudomonadati</taxon>
        <taxon>Campylobacterota</taxon>
        <taxon>Epsilonproteobacteria</taxon>
        <taxon>Campylobacterales</taxon>
        <taxon>Campylobacteraceae</taxon>
        <taxon>Campylobacter</taxon>
    </lineage>
</organism>
<evidence type="ECO:0000313" key="2">
    <source>
        <dbReference type="EMBL" id="XBJ29369.1"/>
    </source>
</evidence>
<reference evidence="2" key="1">
    <citation type="submission" date="2024-05" db="EMBL/GenBank/DDBJ databases">
        <title>Campylobacter coli isolated from environmental waters in Slovenia.</title>
        <authorList>
            <person name="Zautner A.E."/>
            <person name="Bunk B."/>
            <person name="Riedel T."/>
            <person name="Sproeer C."/>
        </authorList>
    </citation>
    <scope>NUCLEOTIDE SEQUENCE</scope>
    <source>
        <strain evidence="2">CCS1377</strain>
    </source>
</reference>
<protein>
    <submittedName>
        <fullName evidence="2">Nodulation protein NfeD</fullName>
    </submittedName>
</protein>